<evidence type="ECO:0000259" key="1">
    <source>
        <dbReference type="Pfam" id="PF23247"/>
    </source>
</evidence>
<protein>
    <submittedName>
        <fullName evidence="2">Disease resistance protein RPS2</fullName>
    </submittedName>
</protein>
<dbReference type="InterPro" id="IPR057135">
    <property type="entry name" value="At4g27190-like_LRR"/>
</dbReference>
<accession>M8CNJ7</accession>
<reference evidence="2" key="1">
    <citation type="submission" date="2015-06" db="UniProtKB">
        <authorList>
            <consortium name="EnsemblPlants"/>
        </authorList>
    </citation>
    <scope>IDENTIFICATION</scope>
</reference>
<evidence type="ECO:0000313" key="2">
    <source>
        <dbReference type="EnsemblPlants" id="EMT29067"/>
    </source>
</evidence>
<dbReference type="AlphaFoldDB" id="M8CNJ7"/>
<dbReference type="Gene3D" id="3.80.10.10">
    <property type="entry name" value="Ribonuclease Inhibitor"/>
    <property type="match status" value="2"/>
</dbReference>
<name>M8CNJ7_AEGTA</name>
<proteinExistence type="predicted"/>
<dbReference type="PANTHER" id="PTHR33463:SF67">
    <property type="entry name" value="OS04G0115650 PROTEIN"/>
    <property type="match status" value="1"/>
</dbReference>
<dbReference type="InterPro" id="IPR032675">
    <property type="entry name" value="LRR_dom_sf"/>
</dbReference>
<dbReference type="SUPFAM" id="SSF52058">
    <property type="entry name" value="L domain-like"/>
    <property type="match status" value="1"/>
</dbReference>
<dbReference type="EnsemblPlants" id="EMT29067">
    <property type="protein sequence ID" value="EMT29067"/>
    <property type="gene ID" value="F775_10288"/>
</dbReference>
<feature type="domain" description="Disease resistance protein At4g27190-like leucine-rich repeats" evidence="1">
    <location>
        <begin position="900"/>
        <end position="1012"/>
    </location>
</feature>
<dbReference type="Pfam" id="PF23247">
    <property type="entry name" value="LRR_RPS2"/>
    <property type="match status" value="1"/>
</dbReference>
<dbReference type="ExpressionAtlas" id="M8CNJ7">
    <property type="expression patterns" value="baseline"/>
</dbReference>
<sequence>MAHVRKLLKELAVDAKLVLTFLDQLSFLVHLIDPFGFVFAELVLVQSSYATIKGIELKVNTIDAAAGEILGILDGISKHERNIYFYGWCCLGASAALRVAAQRLKSQAAKGRKFDKVVHVDCTLWQSMRALQKAVAEELELPQSVMAIFDQHDEEDDFNGIDQGSRGVILDVREEIFRKLAGSTFVVFFHNGSNHYIDLYACGVPVTTFLSNKVVWTWGGGFHLPNESLERQLRNNVVDVFVGSEEWHDHVLHEEAAEVAKRVGILDPDKIVECFQYAWARRLVSDIDWEMHASNYWVSDGIIQGQGDTSAWEVGNALKRNVHLDRIVENIYYEKEIGGRISSPNGCWVSATHQTLLHDDNRVLPPRATSFFLLTEESEGRRVVLPAAMFPHNNRLRVLHLSWCTFSFTSPPFFCCSHLRFLLLDHCTDVREEKHQSNNQSGSCFQKLWVLDLRYTDWYSKTMMCLMDELRELNVETDKDWMSIVDRCGNRTSLVKLRVATDTDSATEIVIHCQVPNLSSASLLKEIILEDCVGLEQVVPDVLPPLLESFSFFITDDAIPKISSISLEGLAKLKSALLRGVMENLQELDLSGTAVKTLDLRKVVALNLKKLILLGCEKLQTIQHPSSNKWPRRFEVLRIDTIRSASSAQANWEEKTKETIAAIGSSCIAAVPSEKPATSFDWYISVRDARLFRSLEPFEKYFTKKCGCIEMASSPTGSVAIDDSGRAQGIRKPGHYLYARDIIFRDHLLAATANEGAIGWMWACSSVPAVDEFVSWYVHIQDEEEIKSGLLQQQGNIQGTSTGVALIPDFICYSAITLRVHDSLSITSIPSPQVLWSSRFTKSWSYLRWCRVERCPKLSSVFPIPTRSDDGNDYEIVECFSWLTTFRASQLLKARYIWNWSTTCIPSKDSFQRLKFLHLDYCPGLIHVLPLSVNMTTLGKLETLEIVCCGDLMEIFPLDPERQEKQTIINFPELKHIHLHDLPKLQRICGSTMLAQKLETIKTRGCWSLRRLPAVAKQCPEVDCEKEWWDSLEWDEGDANHRPSLYKLSHSRYYKKAQLPRGTVLR</sequence>
<dbReference type="InterPro" id="IPR050905">
    <property type="entry name" value="Plant_NBS-LRR"/>
</dbReference>
<dbReference type="PANTHER" id="PTHR33463">
    <property type="entry name" value="NB-ARC DOMAIN-CONTAINING PROTEIN-RELATED"/>
    <property type="match status" value="1"/>
</dbReference>
<organism evidence="2">
    <name type="scientific">Aegilops tauschii</name>
    <name type="common">Tausch's goatgrass</name>
    <name type="synonym">Aegilops squarrosa</name>
    <dbReference type="NCBI Taxonomy" id="37682"/>
    <lineage>
        <taxon>Eukaryota</taxon>
        <taxon>Viridiplantae</taxon>
        <taxon>Streptophyta</taxon>
        <taxon>Embryophyta</taxon>
        <taxon>Tracheophyta</taxon>
        <taxon>Spermatophyta</taxon>
        <taxon>Magnoliopsida</taxon>
        <taxon>Liliopsida</taxon>
        <taxon>Poales</taxon>
        <taxon>Poaceae</taxon>
        <taxon>BOP clade</taxon>
        <taxon>Pooideae</taxon>
        <taxon>Triticodae</taxon>
        <taxon>Triticeae</taxon>
        <taxon>Triticinae</taxon>
        <taxon>Aegilops</taxon>
    </lineage>
</organism>